<evidence type="ECO:0000256" key="7">
    <source>
        <dbReference type="ARBA" id="ARBA00023054"/>
    </source>
</evidence>
<dbReference type="InterPro" id="IPR026516">
    <property type="entry name" value="THAP1/10"/>
</dbReference>
<dbReference type="InterPro" id="IPR006612">
    <property type="entry name" value="THAP_Znf"/>
</dbReference>
<reference evidence="16" key="1">
    <citation type="submission" date="2021-12" db="EMBL/GenBank/DDBJ databases">
        <authorList>
            <person name="King R."/>
        </authorList>
    </citation>
    <scope>NUCLEOTIDE SEQUENCE</scope>
</reference>
<keyword evidence="10" id="KW-0539">Nucleus</keyword>
<dbReference type="SUPFAM" id="SSF57716">
    <property type="entry name" value="Glucocorticoid receptor-like (DNA-binding domain)"/>
    <property type="match status" value="1"/>
</dbReference>
<feature type="domain" description="THAP-type" evidence="15">
    <location>
        <begin position="43"/>
        <end position="122"/>
    </location>
</feature>
<feature type="compositionally biased region" description="Low complexity" evidence="14">
    <location>
        <begin position="175"/>
        <end position="193"/>
    </location>
</feature>
<evidence type="ECO:0000256" key="8">
    <source>
        <dbReference type="ARBA" id="ARBA00023125"/>
    </source>
</evidence>
<comment type="similarity">
    <text evidence="2">Belongs to the THAP1 family.</text>
</comment>
<feature type="region of interest" description="Disordered" evidence="14">
    <location>
        <begin position="1"/>
        <end position="22"/>
    </location>
</feature>
<feature type="compositionally biased region" description="Basic and acidic residues" evidence="14">
    <location>
        <begin position="8"/>
        <end position="21"/>
    </location>
</feature>
<keyword evidence="7 13" id="KW-0175">Coiled coil</keyword>
<evidence type="ECO:0000256" key="9">
    <source>
        <dbReference type="ARBA" id="ARBA00023163"/>
    </source>
</evidence>
<dbReference type="Pfam" id="PF12017">
    <property type="entry name" value="Tnp_P_element"/>
    <property type="match status" value="1"/>
</dbReference>
<dbReference type="Pfam" id="PF05485">
    <property type="entry name" value="THAP"/>
    <property type="match status" value="1"/>
</dbReference>
<keyword evidence="11" id="KW-0131">Cell cycle</keyword>
<keyword evidence="8 12" id="KW-0238">DNA-binding</keyword>
<protein>
    <recommendedName>
        <fullName evidence="15">THAP-type domain-containing protein</fullName>
    </recommendedName>
</protein>
<evidence type="ECO:0000256" key="5">
    <source>
        <dbReference type="ARBA" id="ARBA00022833"/>
    </source>
</evidence>
<dbReference type="EMBL" id="OU963908">
    <property type="protein sequence ID" value="CAH2982387.1"/>
    <property type="molecule type" value="Genomic_DNA"/>
</dbReference>
<accession>A0ABN8LBH2</accession>
<dbReference type="PANTHER" id="PTHR46600:SF1">
    <property type="entry name" value="THAP DOMAIN-CONTAINING PROTEIN 1"/>
    <property type="match status" value="1"/>
</dbReference>
<evidence type="ECO:0000256" key="1">
    <source>
        <dbReference type="ARBA" id="ARBA00004642"/>
    </source>
</evidence>
<evidence type="ECO:0000256" key="12">
    <source>
        <dbReference type="PROSITE-ProRule" id="PRU00309"/>
    </source>
</evidence>
<evidence type="ECO:0000256" key="11">
    <source>
        <dbReference type="ARBA" id="ARBA00023306"/>
    </source>
</evidence>
<keyword evidence="6" id="KW-0805">Transcription regulation</keyword>
<dbReference type="SMART" id="SM00980">
    <property type="entry name" value="THAP"/>
    <property type="match status" value="1"/>
</dbReference>
<keyword evidence="5" id="KW-0862">Zinc</keyword>
<gene>
    <name evidence="16" type="ORF">CHILSU_LOCUS2815</name>
</gene>
<proteinExistence type="inferred from homology"/>
<comment type="subcellular location">
    <subcellularLocation>
        <location evidence="1">Nucleus</location>
        <location evidence="1">Nucleoplasm</location>
    </subcellularLocation>
</comment>
<evidence type="ECO:0000313" key="17">
    <source>
        <dbReference type="Proteomes" id="UP001153292"/>
    </source>
</evidence>
<feature type="region of interest" description="Disordered" evidence="14">
    <location>
        <begin position="175"/>
        <end position="203"/>
    </location>
</feature>
<dbReference type="Proteomes" id="UP001153292">
    <property type="component" value="Chromosome 15"/>
</dbReference>
<dbReference type="PROSITE" id="PS50950">
    <property type="entry name" value="ZF_THAP"/>
    <property type="match status" value="1"/>
</dbReference>
<feature type="coiled-coil region" evidence="13">
    <location>
        <begin position="212"/>
        <end position="270"/>
    </location>
</feature>
<dbReference type="SMART" id="SM00692">
    <property type="entry name" value="DM3"/>
    <property type="match status" value="1"/>
</dbReference>
<evidence type="ECO:0000259" key="15">
    <source>
        <dbReference type="PROSITE" id="PS50950"/>
    </source>
</evidence>
<keyword evidence="9" id="KW-0804">Transcription</keyword>
<evidence type="ECO:0000256" key="10">
    <source>
        <dbReference type="ARBA" id="ARBA00023242"/>
    </source>
</evidence>
<keyword evidence="3" id="KW-0479">Metal-binding</keyword>
<sequence length="368" mass="42443">MSLTQNYKTKEHATEYSENKTRSTPVAMVAPELKHSADVDTEISKTCAVLGCEDSKNLDPQSFFRFPEDGNLKQIWTDLTGRNNWTPTDYSYICIQHFSVDCFECDSSNTMVLVDSAVPSLKLPKHVLEVEYIDEDSLDNEYHDQEYMETDEYEEEEEETVDEAAQLKTNIQNITPNETNNTINQTNSTIETNGDNEKTEKAKPKEVDKANLLKLFTEVQQMQKQAVSLKDKLKNNMKLHNRQNRYLHRIERLIERKRKILEQKQKKKSKILLSLQDKISEDMNGLVLAMPVRQTEDLKNFALNIYNYSPQAYIYLRNTLRTMLPSTEVLESWLSSGFQPKTVLSSSNVIKVTAEQTEKELSCKISIG</sequence>
<evidence type="ECO:0000256" key="4">
    <source>
        <dbReference type="ARBA" id="ARBA00022771"/>
    </source>
</evidence>
<evidence type="ECO:0000256" key="3">
    <source>
        <dbReference type="ARBA" id="ARBA00022723"/>
    </source>
</evidence>
<dbReference type="PANTHER" id="PTHR46600">
    <property type="entry name" value="THAP DOMAIN-CONTAINING"/>
    <property type="match status" value="1"/>
</dbReference>
<evidence type="ECO:0000256" key="2">
    <source>
        <dbReference type="ARBA" id="ARBA00006177"/>
    </source>
</evidence>
<dbReference type="InterPro" id="IPR021896">
    <property type="entry name" value="THAP9-like_HTH"/>
</dbReference>
<evidence type="ECO:0000313" key="16">
    <source>
        <dbReference type="EMBL" id="CAH2982387.1"/>
    </source>
</evidence>
<evidence type="ECO:0000256" key="6">
    <source>
        <dbReference type="ARBA" id="ARBA00023015"/>
    </source>
</evidence>
<name>A0ABN8LBH2_CHISP</name>
<organism evidence="16 17">
    <name type="scientific">Chilo suppressalis</name>
    <name type="common">Asiatic rice borer moth</name>
    <dbReference type="NCBI Taxonomy" id="168631"/>
    <lineage>
        <taxon>Eukaryota</taxon>
        <taxon>Metazoa</taxon>
        <taxon>Ecdysozoa</taxon>
        <taxon>Arthropoda</taxon>
        <taxon>Hexapoda</taxon>
        <taxon>Insecta</taxon>
        <taxon>Pterygota</taxon>
        <taxon>Neoptera</taxon>
        <taxon>Endopterygota</taxon>
        <taxon>Lepidoptera</taxon>
        <taxon>Glossata</taxon>
        <taxon>Ditrysia</taxon>
        <taxon>Pyraloidea</taxon>
        <taxon>Crambidae</taxon>
        <taxon>Crambinae</taxon>
        <taxon>Chilo</taxon>
    </lineage>
</organism>
<keyword evidence="4 12" id="KW-0863">Zinc-finger</keyword>
<keyword evidence="17" id="KW-1185">Reference proteome</keyword>
<evidence type="ECO:0000256" key="13">
    <source>
        <dbReference type="SAM" id="Coils"/>
    </source>
</evidence>
<evidence type="ECO:0000256" key="14">
    <source>
        <dbReference type="SAM" id="MobiDB-lite"/>
    </source>
</evidence>